<dbReference type="SUPFAM" id="SSF141571">
    <property type="entry name" value="Pentapeptide repeat-like"/>
    <property type="match status" value="2"/>
</dbReference>
<feature type="compositionally biased region" description="Polar residues" evidence="1">
    <location>
        <begin position="523"/>
        <end position="537"/>
    </location>
</feature>
<dbReference type="Gene3D" id="2.160.20.80">
    <property type="entry name" value="E3 ubiquitin-protein ligase SopA"/>
    <property type="match status" value="2"/>
</dbReference>
<name>A0A2G4R950_9PROT</name>
<dbReference type="PANTHER" id="PTHR14136">
    <property type="entry name" value="BTB_POZ DOMAIN-CONTAINING PROTEIN KCTD9"/>
    <property type="match status" value="1"/>
</dbReference>
<comment type="caution">
    <text evidence="2">The sequence shown here is derived from an EMBL/GenBank/DDBJ whole genome shotgun (WGS) entry which is preliminary data.</text>
</comment>
<accession>A0A2G4R950</accession>
<dbReference type="Pfam" id="PF00805">
    <property type="entry name" value="Pentapeptide"/>
    <property type="match status" value="2"/>
</dbReference>
<sequence length="537" mass="57805">MTSQKRPFTISFVEGSDKAPIIDLEGKYESFSAFVSAHSQKLDFADLRWVNLSDTDFSFGLLRHADLSYSKLDGCVFDHSVIDHALICSASATKLKGSNFSAKNLRAEYSDLSYSNLEDVDLSESALTGITLDEVSFQRCNMNGSDLSSAHGVDTKFIELNLKGTSLSSSFFITPIFNECTFSTNKLKSSLEWKDARMHGAIWNKCTGHIPKLMMLEDAISKLSLTALSTGFLGMGTAVAASATLTSTTSLSVMPLYTTAAILVASGLSAITSLRASDSIWTRASRKFGGIIGRTARSVVKKTKDLFRKLQVTPSDQCKAEDRISKILNDTYISLGSSKSIEAINAAFNSVNIGNHRDGFGFSTSIVDDLISTYGTSSDILVCNSAEMTKLSLAFSRLKSGQEFGNTVLVDPASLSARTGTSPALIKTSPGLIDICYVKDDSQGRPICTVAEYNKDGSLFGMTLTTDGETVRFKPDDPETKALCLPSLSKALSGMEASSLAPNINKEVDCKDVSYTLQEAEPSETSPETITNAPFPA</sequence>
<dbReference type="AlphaFoldDB" id="A0A2G4R950"/>
<proteinExistence type="predicted"/>
<evidence type="ECO:0000256" key="1">
    <source>
        <dbReference type="SAM" id="MobiDB-lite"/>
    </source>
</evidence>
<keyword evidence="3" id="KW-1185">Reference proteome</keyword>
<dbReference type="PANTHER" id="PTHR14136:SF17">
    <property type="entry name" value="BTB_POZ DOMAIN-CONTAINING PROTEIN KCTD9"/>
    <property type="match status" value="1"/>
</dbReference>
<evidence type="ECO:0000313" key="2">
    <source>
        <dbReference type="EMBL" id="PHY93062.1"/>
    </source>
</evidence>
<gene>
    <name evidence="2" type="ORF">CSR02_13555</name>
</gene>
<evidence type="ECO:0000313" key="3">
    <source>
        <dbReference type="Proteomes" id="UP000228751"/>
    </source>
</evidence>
<dbReference type="RefSeq" id="WP_099542013.1">
    <property type="nucleotide sequence ID" value="NZ_PEBQ01000173.1"/>
</dbReference>
<protein>
    <recommendedName>
        <fullName evidence="4">Pentapeptide repeat-containing protein</fullName>
    </recommendedName>
</protein>
<organism evidence="2 3">
    <name type="scientific">Acetobacter pomorum</name>
    <dbReference type="NCBI Taxonomy" id="65959"/>
    <lineage>
        <taxon>Bacteria</taxon>
        <taxon>Pseudomonadati</taxon>
        <taxon>Pseudomonadota</taxon>
        <taxon>Alphaproteobacteria</taxon>
        <taxon>Acetobacterales</taxon>
        <taxon>Acetobacteraceae</taxon>
        <taxon>Acetobacter</taxon>
    </lineage>
</organism>
<dbReference type="OrthoDB" id="7304622at2"/>
<dbReference type="Proteomes" id="UP000228751">
    <property type="component" value="Unassembled WGS sequence"/>
</dbReference>
<evidence type="ECO:0008006" key="4">
    <source>
        <dbReference type="Google" id="ProtNLM"/>
    </source>
</evidence>
<dbReference type="InterPro" id="IPR001646">
    <property type="entry name" value="5peptide_repeat"/>
</dbReference>
<reference evidence="2 3" key="1">
    <citation type="submission" date="2017-10" db="EMBL/GenBank/DDBJ databases">
        <title>Genomic analysis of the genus Acetobacter.</title>
        <authorList>
            <person name="Kim K.H."/>
            <person name="Chun B.H."/>
            <person name="Son A.R."/>
            <person name="Jeon C.O."/>
        </authorList>
    </citation>
    <scope>NUCLEOTIDE SEQUENCE [LARGE SCALE GENOMIC DNA]</scope>
    <source>
        <strain evidence="2 3">LHT 2458</strain>
    </source>
</reference>
<dbReference type="EMBL" id="PEBQ01000173">
    <property type="protein sequence ID" value="PHY93062.1"/>
    <property type="molecule type" value="Genomic_DNA"/>
</dbReference>
<dbReference type="InterPro" id="IPR051082">
    <property type="entry name" value="Pentapeptide-BTB/POZ_domain"/>
</dbReference>
<feature type="region of interest" description="Disordered" evidence="1">
    <location>
        <begin position="518"/>
        <end position="537"/>
    </location>
</feature>